<dbReference type="SUPFAM" id="SSF144091">
    <property type="entry name" value="Rhomboid-like"/>
    <property type="match status" value="1"/>
</dbReference>
<evidence type="ECO:0000313" key="7">
    <source>
        <dbReference type="EMBL" id="AEP29137.1"/>
    </source>
</evidence>
<evidence type="ECO:0000313" key="8">
    <source>
        <dbReference type="Proteomes" id="UP000009282"/>
    </source>
</evidence>
<accession>G4QK15</accession>
<dbReference type="MEROPS" id="S54.029"/>
<dbReference type="Pfam" id="PF01694">
    <property type="entry name" value="Rhomboid"/>
    <property type="match status" value="1"/>
</dbReference>
<feature type="transmembrane region" description="Helical" evidence="5">
    <location>
        <begin position="114"/>
        <end position="133"/>
    </location>
</feature>
<dbReference type="PANTHER" id="PTHR43066">
    <property type="entry name" value="RHOMBOID-RELATED PROTEIN"/>
    <property type="match status" value="1"/>
</dbReference>
<protein>
    <submittedName>
        <fullName evidence="7">Rhomboid-like protein</fullName>
    </submittedName>
</protein>
<gene>
    <name evidence="7" type="ordered locus">GNIT_1000</name>
</gene>
<comment type="subcellular location">
    <subcellularLocation>
        <location evidence="1">Membrane</location>
        <topology evidence="1">Multi-pass membrane protein</topology>
    </subcellularLocation>
</comment>
<evidence type="ECO:0000256" key="3">
    <source>
        <dbReference type="ARBA" id="ARBA00022989"/>
    </source>
</evidence>
<dbReference type="GO" id="GO:0004252">
    <property type="term" value="F:serine-type endopeptidase activity"/>
    <property type="evidence" value="ECO:0007669"/>
    <property type="project" value="InterPro"/>
</dbReference>
<dbReference type="PANTHER" id="PTHR43066:SF5">
    <property type="entry name" value="RHOMBOID-LIKE PROTEIN 11, CHLOROPLASTIC-RELATED"/>
    <property type="match status" value="1"/>
</dbReference>
<keyword evidence="3 5" id="KW-1133">Transmembrane helix</keyword>
<dbReference type="KEGG" id="gni:GNIT_1000"/>
<feature type="transmembrane region" description="Helical" evidence="5">
    <location>
        <begin position="53"/>
        <end position="82"/>
    </location>
</feature>
<name>G4QK15_GLANF</name>
<evidence type="ECO:0000256" key="4">
    <source>
        <dbReference type="ARBA" id="ARBA00023136"/>
    </source>
</evidence>
<dbReference type="eggNOG" id="COG0705">
    <property type="taxonomic scope" value="Bacteria"/>
</dbReference>
<reference evidence="7 8" key="1">
    <citation type="journal article" date="2011" name="J. Bacteriol.">
        <title>Complete genome sequence of seawater bacterium Glaciecola nitratireducens FR1064T.</title>
        <authorList>
            <person name="Bian F."/>
            <person name="Qin Q.L."/>
            <person name="Xie B.B."/>
            <person name="Shu Y.L."/>
            <person name="Zhang X.Y."/>
            <person name="Yu Y."/>
            <person name="Chen B."/>
            <person name="Chen X.L."/>
            <person name="Zhou B.C."/>
            <person name="Zhang Y.Z."/>
        </authorList>
    </citation>
    <scope>NUCLEOTIDE SEQUENCE [LARGE SCALE GENOMIC DNA]</scope>
    <source>
        <strain evidence="8">JCM 12485 / KCTC 12276 / FR1064</strain>
    </source>
</reference>
<feature type="transmembrane region" description="Helical" evidence="5">
    <location>
        <begin position="164"/>
        <end position="183"/>
    </location>
</feature>
<evidence type="ECO:0000256" key="1">
    <source>
        <dbReference type="ARBA" id="ARBA00004141"/>
    </source>
</evidence>
<keyword evidence="2 5" id="KW-0812">Transmembrane</keyword>
<dbReference type="InterPro" id="IPR035952">
    <property type="entry name" value="Rhomboid-like_sf"/>
</dbReference>
<keyword evidence="4 5" id="KW-0472">Membrane</keyword>
<dbReference type="AlphaFoldDB" id="G4QK15"/>
<dbReference type="EMBL" id="CP003060">
    <property type="protein sequence ID" value="AEP29137.1"/>
    <property type="molecule type" value="Genomic_DNA"/>
</dbReference>
<feature type="transmembrane region" description="Helical" evidence="5">
    <location>
        <begin position="89"/>
        <end position="108"/>
    </location>
</feature>
<sequence length="187" mass="21087">MAIVKSPTTLKKQLVWVSYVVGIMLVIEAINMLTGRYFNQFSIFPRDLNHLAYIFTAPFLHANFTHFASNVVTLGIFALLLLQFGGKRFLSVTFGLIVLTGLLVWMFGRASYHLGASGVIYGYFGYLVFAGFLSKRLFLIIISVVVAFFYGGMIWGVLPNQPYISWESHLFGFIAGLCLAWFLRTRS</sequence>
<evidence type="ECO:0000259" key="6">
    <source>
        <dbReference type="Pfam" id="PF01694"/>
    </source>
</evidence>
<dbReference type="InterPro" id="IPR022764">
    <property type="entry name" value="Peptidase_S54_rhomboid_dom"/>
</dbReference>
<dbReference type="Proteomes" id="UP000009282">
    <property type="component" value="Chromosome"/>
</dbReference>
<organism evidence="7 8">
    <name type="scientific">Glaciecola nitratireducens (strain JCM 12485 / KCTC 12276 / FR1064)</name>
    <dbReference type="NCBI Taxonomy" id="1085623"/>
    <lineage>
        <taxon>Bacteria</taxon>
        <taxon>Pseudomonadati</taxon>
        <taxon>Pseudomonadota</taxon>
        <taxon>Gammaproteobacteria</taxon>
        <taxon>Alteromonadales</taxon>
        <taxon>Alteromonadaceae</taxon>
        <taxon>Brumicola</taxon>
    </lineage>
</organism>
<keyword evidence="8" id="KW-1185">Reference proteome</keyword>
<dbReference type="Gene3D" id="1.20.1540.10">
    <property type="entry name" value="Rhomboid-like"/>
    <property type="match status" value="1"/>
</dbReference>
<dbReference type="GO" id="GO:0016020">
    <property type="term" value="C:membrane"/>
    <property type="evidence" value="ECO:0007669"/>
    <property type="project" value="UniProtKB-SubCell"/>
</dbReference>
<feature type="transmembrane region" description="Helical" evidence="5">
    <location>
        <begin position="138"/>
        <end position="158"/>
    </location>
</feature>
<dbReference type="HOGENOM" id="CLU_067823_2_0_6"/>
<dbReference type="RefSeq" id="WP_014108012.1">
    <property type="nucleotide sequence ID" value="NC_016041.1"/>
</dbReference>
<feature type="transmembrane region" description="Helical" evidence="5">
    <location>
        <begin position="14"/>
        <end position="33"/>
    </location>
</feature>
<evidence type="ECO:0000256" key="5">
    <source>
        <dbReference type="SAM" id="Phobius"/>
    </source>
</evidence>
<dbReference type="STRING" id="1085623.GNIT_1000"/>
<proteinExistence type="predicted"/>
<feature type="domain" description="Peptidase S54 rhomboid" evidence="6">
    <location>
        <begin position="52"/>
        <end position="184"/>
    </location>
</feature>
<evidence type="ECO:0000256" key="2">
    <source>
        <dbReference type="ARBA" id="ARBA00022692"/>
    </source>
</evidence>